<dbReference type="Proteomes" id="UP000307244">
    <property type="component" value="Unassembled WGS sequence"/>
</dbReference>
<evidence type="ECO:0000256" key="6">
    <source>
        <dbReference type="ARBA" id="ARBA00022692"/>
    </source>
</evidence>
<evidence type="ECO:0000313" key="13">
    <source>
        <dbReference type="Proteomes" id="UP000307244"/>
    </source>
</evidence>
<feature type="chain" id="PRO_5020349675" evidence="10">
    <location>
        <begin position="19"/>
        <end position="217"/>
    </location>
</feature>
<evidence type="ECO:0000313" key="12">
    <source>
        <dbReference type="EMBL" id="TKC05096.1"/>
    </source>
</evidence>
<dbReference type="GO" id="GO:0098797">
    <property type="term" value="C:plasma membrane protein complex"/>
    <property type="evidence" value="ECO:0007669"/>
    <property type="project" value="TreeGrafter"/>
</dbReference>
<dbReference type="GO" id="GO:0031992">
    <property type="term" value="F:energy transducer activity"/>
    <property type="evidence" value="ECO:0007669"/>
    <property type="project" value="TreeGrafter"/>
</dbReference>
<dbReference type="GO" id="GO:0055085">
    <property type="term" value="P:transmembrane transport"/>
    <property type="evidence" value="ECO:0007669"/>
    <property type="project" value="InterPro"/>
</dbReference>
<dbReference type="RefSeq" id="WP_136836915.1">
    <property type="nucleotide sequence ID" value="NZ_SWBQ01000004.1"/>
</dbReference>
<dbReference type="PANTHER" id="PTHR33446:SF2">
    <property type="entry name" value="PROTEIN TONB"/>
    <property type="match status" value="1"/>
</dbReference>
<evidence type="ECO:0000256" key="4">
    <source>
        <dbReference type="ARBA" id="ARBA00022475"/>
    </source>
</evidence>
<evidence type="ECO:0000256" key="10">
    <source>
        <dbReference type="SAM" id="SignalP"/>
    </source>
</evidence>
<keyword evidence="6" id="KW-0812">Transmembrane</keyword>
<dbReference type="OrthoDB" id="1096636at2"/>
<dbReference type="NCBIfam" id="TIGR01352">
    <property type="entry name" value="tonB_Cterm"/>
    <property type="match status" value="1"/>
</dbReference>
<protein>
    <submittedName>
        <fullName evidence="12">Energy transducer TonB</fullName>
    </submittedName>
</protein>
<dbReference type="SUPFAM" id="SSF74653">
    <property type="entry name" value="TolA/TonB C-terminal domain"/>
    <property type="match status" value="1"/>
</dbReference>
<dbReference type="GO" id="GO:0015031">
    <property type="term" value="P:protein transport"/>
    <property type="evidence" value="ECO:0007669"/>
    <property type="project" value="UniProtKB-KW"/>
</dbReference>
<dbReference type="EMBL" id="SWBQ01000004">
    <property type="protein sequence ID" value="TKC05096.1"/>
    <property type="molecule type" value="Genomic_DNA"/>
</dbReference>
<dbReference type="InterPro" id="IPR037682">
    <property type="entry name" value="TonB_C"/>
</dbReference>
<evidence type="ECO:0000256" key="5">
    <source>
        <dbReference type="ARBA" id="ARBA00022519"/>
    </source>
</evidence>
<comment type="similarity">
    <text evidence="2">Belongs to the TonB family.</text>
</comment>
<evidence type="ECO:0000256" key="9">
    <source>
        <dbReference type="ARBA" id="ARBA00023136"/>
    </source>
</evidence>
<dbReference type="InterPro" id="IPR006260">
    <property type="entry name" value="TonB/TolA_C"/>
</dbReference>
<sequence>MRKILLVLFLLYGFAVQAQPKLKGSLESFVANNRVYPQYSLQNCIQGTVTISFKLNKTGEVYYSKISKGVGTDLDDEALRLIRMSSGKWIMPAGHDTTVSIIAPIRFSIASEDCGNRSREQIAQAIQAYRSNEGLTNAVLNFYKNKEQGKPFTKDEAVKIKALKATLGYDNEYFNQRIAAGMKKLKQKDKQGACEDFMFVKHMGSDLADEALAKYCN</sequence>
<accession>A0A4U1CJK9</accession>
<keyword evidence="7" id="KW-0653">Protein transport</keyword>
<keyword evidence="9" id="KW-0472">Membrane</keyword>
<keyword evidence="10" id="KW-0732">Signal</keyword>
<feature type="signal peptide" evidence="10">
    <location>
        <begin position="1"/>
        <end position="18"/>
    </location>
</feature>
<organism evidence="12 13">
    <name type="scientific">Pedobacter frigoris</name>
    <dbReference type="NCBI Taxonomy" id="2571272"/>
    <lineage>
        <taxon>Bacteria</taxon>
        <taxon>Pseudomonadati</taxon>
        <taxon>Bacteroidota</taxon>
        <taxon>Sphingobacteriia</taxon>
        <taxon>Sphingobacteriales</taxon>
        <taxon>Sphingobacteriaceae</taxon>
        <taxon>Pedobacter</taxon>
    </lineage>
</organism>
<keyword evidence="3" id="KW-0813">Transport</keyword>
<dbReference type="AlphaFoldDB" id="A0A4U1CJK9"/>
<evidence type="ECO:0000256" key="1">
    <source>
        <dbReference type="ARBA" id="ARBA00004383"/>
    </source>
</evidence>
<keyword evidence="13" id="KW-1185">Reference proteome</keyword>
<comment type="caution">
    <text evidence="12">The sequence shown here is derived from an EMBL/GenBank/DDBJ whole genome shotgun (WGS) entry which is preliminary data.</text>
</comment>
<gene>
    <name evidence="12" type="ORF">FA047_15135</name>
</gene>
<proteinExistence type="inferred from homology"/>
<evidence type="ECO:0000256" key="3">
    <source>
        <dbReference type="ARBA" id="ARBA00022448"/>
    </source>
</evidence>
<dbReference type="PANTHER" id="PTHR33446">
    <property type="entry name" value="PROTEIN TONB-RELATED"/>
    <property type="match status" value="1"/>
</dbReference>
<dbReference type="Gene3D" id="3.30.1150.10">
    <property type="match status" value="1"/>
</dbReference>
<comment type="subcellular location">
    <subcellularLocation>
        <location evidence="1">Cell inner membrane</location>
        <topology evidence="1">Single-pass membrane protein</topology>
        <orientation evidence="1">Periplasmic side</orientation>
    </subcellularLocation>
</comment>
<evidence type="ECO:0000256" key="8">
    <source>
        <dbReference type="ARBA" id="ARBA00022989"/>
    </source>
</evidence>
<name>A0A4U1CJK9_9SPHI</name>
<evidence type="ECO:0000259" key="11">
    <source>
        <dbReference type="PROSITE" id="PS52015"/>
    </source>
</evidence>
<keyword evidence="4" id="KW-1003">Cell membrane</keyword>
<dbReference type="PROSITE" id="PS52015">
    <property type="entry name" value="TONB_CTD"/>
    <property type="match status" value="1"/>
</dbReference>
<keyword evidence="5" id="KW-0997">Cell inner membrane</keyword>
<reference evidence="12 13" key="1">
    <citation type="submission" date="2019-04" db="EMBL/GenBank/DDBJ databases">
        <title>Pedobacter sp. RP-3-15 sp. nov., isolated from Arctic soil.</title>
        <authorList>
            <person name="Dahal R.H."/>
            <person name="Kim D.-U."/>
        </authorList>
    </citation>
    <scope>NUCLEOTIDE SEQUENCE [LARGE SCALE GENOMIC DNA]</scope>
    <source>
        <strain evidence="12 13">RP-3-15</strain>
    </source>
</reference>
<dbReference type="Pfam" id="PF03544">
    <property type="entry name" value="TonB_C"/>
    <property type="match status" value="1"/>
</dbReference>
<dbReference type="InterPro" id="IPR051045">
    <property type="entry name" value="TonB-dependent_transducer"/>
</dbReference>
<keyword evidence="8" id="KW-1133">Transmembrane helix</keyword>
<evidence type="ECO:0000256" key="2">
    <source>
        <dbReference type="ARBA" id="ARBA00006555"/>
    </source>
</evidence>
<feature type="domain" description="TonB C-terminal" evidence="11">
    <location>
        <begin position="21"/>
        <end position="116"/>
    </location>
</feature>
<evidence type="ECO:0000256" key="7">
    <source>
        <dbReference type="ARBA" id="ARBA00022927"/>
    </source>
</evidence>